<feature type="compositionally biased region" description="Basic and acidic residues" evidence="1">
    <location>
        <begin position="96"/>
        <end position="112"/>
    </location>
</feature>
<dbReference type="EMBL" id="JAQQWM010000009">
    <property type="protein sequence ID" value="KAK8047871.1"/>
    <property type="molecule type" value="Genomic_DNA"/>
</dbReference>
<keyword evidence="3" id="KW-1185">Reference proteome</keyword>
<evidence type="ECO:0000313" key="3">
    <source>
        <dbReference type="Proteomes" id="UP001446871"/>
    </source>
</evidence>
<gene>
    <name evidence="2" type="ORF">PG996_015935</name>
</gene>
<proteinExistence type="predicted"/>
<feature type="region of interest" description="Disordered" evidence="1">
    <location>
        <begin position="90"/>
        <end position="112"/>
    </location>
</feature>
<dbReference type="Proteomes" id="UP001446871">
    <property type="component" value="Unassembled WGS sequence"/>
</dbReference>
<accession>A0ABR1TPU0</accession>
<protein>
    <submittedName>
        <fullName evidence="2">Uncharacterized protein</fullName>
    </submittedName>
</protein>
<organism evidence="2 3">
    <name type="scientific">Apiospora saccharicola</name>
    <dbReference type="NCBI Taxonomy" id="335842"/>
    <lineage>
        <taxon>Eukaryota</taxon>
        <taxon>Fungi</taxon>
        <taxon>Dikarya</taxon>
        <taxon>Ascomycota</taxon>
        <taxon>Pezizomycotina</taxon>
        <taxon>Sordariomycetes</taxon>
        <taxon>Xylariomycetidae</taxon>
        <taxon>Amphisphaeriales</taxon>
        <taxon>Apiosporaceae</taxon>
        <taxon>Apiospora</taxon>
    </lineage>
</organism>
<comment type="caution">
    <text evidence="2">The sequence shown here is derived from an EMBL/GenBank/DDBJ whole genome shotgun (WGS) entry which is preliminary data.</text>
</comment>
<evidence type="ECO:0000256" key="1">
    <source>
        <dbReference type="SAM" id="MobiDB-lite"/>
    </source>
</evidence>
<reference evidence="2 3" key="1">
    <citation type="submission" date="2023-01" db="EMBL/GenBank/DDBJ databases">
        <title>Analysis of 21 Apiospora genomes using comparative genomics revels a genus with tremendous synthesis potential of carbohydrate active enzymes and secondary metabolites.</title>
        <authorList>
            <person name="Sorensen T."/>
        </authorList>
    </citation>
    <scope>NUCLEOTIDE SEQUENCE [LARGE SCALE GENOMIC DNA]</scope>
    <source>
        <strain evidence="2 3">CBS 83171</strain>
    </source>
</reference>
<sequence length="112" mass="12737">MSTEPPRTVVKVLEGHSTEIFEACSQLLTKARIKKIVVESATSIVGKSKYPETTIRSISFQWYPVRRDPKGKFLPIHDWPKRPHYERTNAAGCGADDMKQRDEHGGHDLPCF</sequence>
<evidence type="ECO:0000313" key="2">
    <source>
        <dbReference type="EMBL" id="KAK8047871.1"/>
    </source>
</evidence>
<name>A0ABR1TPU0_9PEZI</name>